<gene>
    <name evidence="2" type="ORF">B0J11DRAFT_599481</name>
</gene>
<sequence length="483" mass="53016">MSPLHQKRKRSASPQPPSKKQRVMDQDIDPQLFTALPGQLVNSKPALDNTTKEVNIRELYKELFQSKDPLDIEYAEYLLSQPKQDIAPHPTVVTIPSFNVGATEPTLWLTPRKVDISAIFRFLTPTKSDEPHLIANSTAASSMELGEIPLLSSPIRAGIGQVLRSVQPETTQEIASLPTAAPALRLEMQPVDMSLHLLSTQLDTDGLPWSDQLTHENKQHPTMTPTTASSMHIEHRQSYLSPNQALNMQPERMPGRLSLIQTEANGFYQFARPSLDITSHPDVTPSAKPDTKVLEAPQQLPISPVQVDADKVYEFLKPNTPYYMPEPSPPPQNNEPKVKGKGKAKAKVIPKPKTDTHPKSKSAPKTKAAPKPRSALKAKTDPNLKVGTNPKSSPNAIIAPKPKPNPKPKVNTTSGLSPNPKAAKAAPKTKSAPKPLPIPKPFVPTELADLAFRSPIGSTAPLYWRNWRYGKDQRGERGVGGSY</sequence>
<feature type="compositionally biased region" description="Low complexity" evidence="1">
    <location>
        <begin position="418"/>
        <end position="433"/>
    </location>
</feature>
<accession>A0A9P9D0N3</accession>
<comment type="caution">
    <text evidence="2">The sequence shown here is derived from an EMBL/GenBank/DDBJ whole genome shotgun (WGS) entry which is preliminary data.</text>
</comment>
<feature type="region of interest" description="Disordered" evidence="1">
    <location>
        <begin position="1"/>
        <end position="28"/>
    </location>
</feature>
<feature type="compositionally biased region" description="Basic residues" evidence="1">
    <location>
        <begin position="339"/>
        <end position="350"/>
    </location>
</feature>
<dbReference type="Proteomes" id="UP000700596">
    <property type="component" value="Unassembled WGS sequence"/>
</dbReference>
<name>A0A9P9D0N3_9PLEO</name>
<dbReference type="EMBL" id="JAGMWT010000028">
    <property type="protein sequence ID" value="KAH7110347.1"/>
    <property type="molecule type" value="Genomic_DNA"/>
</dbReference>
<feature type="compositionally biased region" description="Basic residues" evidence="1">
    <location>
        <begin position="359"/>
        <end position="376"/>
    </location>
</feature>
<evidence type="ECO:0000313" key="2">
    <source>
        <dbReference type="EMBL" id="KAH7110347.1"/>
    </source>
</evidence>
<evidence type="ECO:0000256" key="1">
    <source>
        <dbReference type="SAM" id="MobiDB-lite"/>
    </source>
</evidence>
<dbReference type="AlphaFoldDB" id="A0A9P9D0N3"/>
<organism evidence="2 3">
    <name type="scientific">Dendryphion nanum</name>
    <dbReference type="NCBI Taxonomy" id="256645"/>
    <lineage>
        <taxon>Eukaryota</taxon>
        <taxon>Fungi</taxon>
        <taxon>Dikarya</taxon>
        <taxon>Ascomycota</taxon>
        <taxon>Pezizomycotina</taxon>
        <taxon>Dothideomycetes</taxon>
        <taxon>Pleosporomycetidae</taxon>
        <taxon>Pleosporales</taxon>
        <taxon>Torulaceae</taxon>
        <taxon>Dendryphion</taxon>
    </lineage>
</organism>
<evidence type="ECO:0000313" key="3">
    <source>
        <dbReference type="Proteomes" id="UP000700596"/>
    </source>
</evidence>
<feature type="compositionally biased region" description="Basic residues" evidence="1">
    <location>
        <begin position="1"/>
        <end position="11"/>
    </location>
</feature>
<protein>
    <submittedName>
        <fullName evidence="2">Uncharacterized protein</fullName>
    </submittedName>
</protein>
<feature type="region of interest" description="Disordered" evidence="1">
    <location>
        <begin position="276"/>
        <end position="302"/>
    </location>
</feature>
<keyword evidence="3" id="KW-1185">Reference proteome</keyword>
<feature type="region of interest" description="Disordered" evidence="1">
    <location>
        <begin position="318"/>
        <end position="440"/>
    </location>
</feature>
<reference evidence="2" key="1">
    <citation type="journal article" date="2021" name="Nat. Commun.">
        <title>Genetic determinants of endophytism in the Arabidopsis root mycobiome.</title>
        <authorList>
            <person name="Mesny F."/>
            <person name="Miyauchi S."/>
            <person name="Thiergart T."/>
            <person name="Pickel B."/>
            <person name="Atanasova L."/>
            <person name="Karlsson M."/>
            <person name="Huettel B."/>
            <person name="Barry K.W."/>
            <person name="Haridas S."/>
            <person name="Chen C."/>
            <person name="Bauer D."/>
            <person name="Andreopoulos W."/>
            <person name="Pangilinan J."/>
            <person name="LaButti K."/>
            <person name="Riley R."/>
            <person name="Lipzen A."/>
            <person name="Clum A."/>
            <person name="Drula E."/>
            <person name="Henrissat B."/>
            <person name="Kohler A."/>
            <person name="Grigoriev I.V."/>
            <person name="Martin F.M."/>
            <person name="Hacquard S."/>
        </authorList>
    </citation>
    <scope>NUCLEOTIDE SEQUENCE</scope>
    <source>
        <strain evidence="2">MPI-CAGE-CH-0243</strain>
    </source>
</reference>
<proteinExistence type="predicted"/>
<feature type="compositionally biased region" description="Pro residues" evidence="1">
    <location>
        <begin position="324"/>
        <end position="333"/>
    </location>
</feature>